<accession>A0A9Q3D237</accession>
<organism evidence="1 2">
    <name type="scientific">Austropuccinia psidii MF-1</name>
    <dbReference type="NCBI Taxonomy" id="1389203"/>
    <lineage>
        <taxon>Eukaryota</taxon>
        <taxon>Fungi</taxon>
        <taxon>Dikarya</taxon>
        <taxon>Basidiomycota</taxon>
        <taxon>Pucciniomycotina</taxon>
        <taxon>Pucciniomycetes</taxon>
        <taxon>Pucciniales</taxon>
        <taxon>Sphaerophragmiaceae</taxon>
        <taxon>Austropuccinia</taxon>
    </lineage>
</organism>
<sequence>MQILTPIQNPSGSQMKPCAVNLYTREAYQQCQQCLTLVQAPDSSHTNPYAFPGSQIFKLLIPGKPPNNSNTSLDRCRLPMLQMQILMFVQVPDNLNNSLPWRSRLKILKTP</sequence>
<reference evidence="1" key="1">
    <citation type="submission" date="2021-03" db="EMBL/GenBank/DDBJ databases">
        <title>Draft genome sequence of rust myrtle Austropuccinia psidii MF-1, a brazilian biotype.</title>
        <authorList>
            <person name="Quecine M.C."/>
            <person name="Pachon D.M.R."/>
            <person name="Bonatelli M.L."/>
            <person name="Correr F.H."/>
            <person name="Franceschini L.M."/>
            <person name="Leite T.F."/>
            <person name="Margarido G.R.A."/>
            <person name="Almeida C.A."/>
            <person name="Ferrarezi J.A."/>
            <person name="Labate C.A."/>
        </authorList>
    </citation>
    <scope>NUCLEOTIDE SEQUENCE</scope>
    <source>
        <strain evidence="1">MF-1</strain>
    </source>
</reference>
<protein>
    <submittedName>
        <fullName evidence="1">Uncharacterized protein</fullName>
    </submittedName>
</protein>
<comment type="caution">
    <text evidence="1">The sequence shown here is derived from an EMBL/GenBank/DDBJ whole genome shotgun (WGS) entry which is preliminary data.</text>
</comment>
<gene>
    <name evidence="1" type="ORF">O181_032688</name>
</gene>
<keyword evidence="2" id="KW-1185">Reference proteome</keyword>
<dbReference type="Proteomes" id="UP000765509">
    <property type="component" value="Unassembled WGS sequence"/>
</dbReference>
<evidence type="ECO:0000313" key="2">
    <source>
        <dbReference type="Proteomes" id="UP000765509"/>
    </source>
</evidence>
<dbReference type="EMBL" id="AVOT02011839">
    <property type="protein sequence ID" value="MBW0492973.1"/>
    <property type="molecule type" value="Genomic_DNA"/>
</dbReference>
<proteinExistence type="predicted"/>
<dbReference type="AlphaFoldDB" id="A0A9Q3D237"/>
<name>A0A9Q3D237_9BASI</name>
<evidence type="ECO:0000313" key="1">
    <source>
        <dbReference type="EMBL" id="MBW0492973.1"/>
    </source>
</evidence>